<evidence type="ECO:0000313" key="1">
    <source>
        <dbReference type="EMBL" id="KAK1861529.1"/>
    </source>
</evidence>
<organism evidence="1 2">
    <name type="scientific">Pyropia yezoensis</name>
    <name type="common">Susabi-nori</name>
    <name type="synonym">Porphyra yezoensis</name>
    <dbReference type="NCBI Taxonomy" id="2788"/>
    <lineage>
        <taxon>Eukaryota</taxon>
        <taxon>Rhodophyta</taxon>
        <taxon>Bangiophyceae</taxon>
        <taxon>Bangiales</taxon>
        <taxon>Bangiaceae</taxon>
        <taxon>Pyropia</taxon>
    </lineage>
</organism>
<name>A0ACC3BU07_PYRYE</name>
<evidence type="ECO:0000313" key="2">
    <source>
        <dbReference type="Proteomes" id="UP000798662"/>
    </source>
</evidence>
<proteinExistence type="predicted"/>
<gene>
    <name evidence="1" type="ORF">I4F81_004113</name>
</gene>
<comment type="caution">
    <text evidence="1">The sequence shown here is derived from an EMBL/GenBank/DDBJ whole genome shotgun (WGS) entry which is preliminary data.</text>
</comment>
<reference evidence="1" key="1">
    <citation type="submission" date="2019-11" db="EMBL/GenBank/DDBJ databases">
        <title>Nori genome reveals adaptations in red seaweeds to the harsh intertidal environment.</title>
        <authorList>
            <person name="Wang D."/>
            <person name="Mao Y."/>
        </authorList>
    </citation>
    <scope>NUCLEOTIDE SEQUENCE</scope>
    <source>
        <tissue evidence="1">Gametophyte</tissue>
    </source>
</reference>
<dbReference type="Proteomes" id="UP000798662">
    <property type="component" value="Chromosome 1"/>
</dbReference>
<accession>A0ACC3BU07</accession>
<protein>
    <submittedName>
        <fullName evidence="1">Uncharacterized protein</fullName>
    </submittedName>
</protein>
<dbReference type="EMBL" id="CM020618">
    <property type="protein sequence ID" value="KAK1861529.1"/>
    <property type="molecule type" value="Genomic_DNA"/>
</dbReference>
<keyword evidence="2" id="KW-1185">Reference proteome</keyword>
<sequence>MPVPTRWHAGLPDEVDFPPLAEWANLTAASTAVEVNAELERVAQSHHRDCLWRVGEARWELPVDFVDVTEADPVATYEGTRLADVHGVPAAGSPGVQSVTYMALCFANEVLRQLSRKQGIQPWVRSVFAVAAKHYDRRHSSPVHTAAMAFDRLRREWPHARVVEGEIYDGLDMMYAPTTAAMPALSALSAALRQNSSASYSETTPVDMDLSIRGGGYLKTPPLAGSKLKRRRVAAMVGGYACPVWAAWLNVHDVVQTADMVALPDLFVESGLSSPPTMPRLAEHVFSYLGDASHVAWTIVSTELVFDYASTWFRLLREQEVLVRLKRALLEVFARLPVGDLQDGSPNGYALAFHNCVVGALAFPWASVTTYVEAGGVGVAAREVAVRYAPTTSYGFTALEQLPGFPTAGEPSGSGPMRRQDGDDGAASTATAALPVVVPGAWGRHLGSLAPEFRPIVRASRSVRAAALRRGGKRAAMRLAASLAAEEGERADDRRRARAALEADQARARAKRAASAGASSDAAAGRREADRLNAGRFPRRSSSVPPSEPVEGGASVDRDVNEEKSGLAGATGVGGAQDAHGASAARAGAAARAAAVEEAERRAAAADVAARRRAAAFAEKQWREAGEFHPRRSRSRSGSRHRSRTPSGYRATPGWVRLVASDADEAAFGRIFRAEDVRRLRRMYIPAGLHNRVWCETTRVVQQALLAEVDRFHGATHVAASRGLGDAAVKAASRAVLYDRFRQALDELVRRVRGESPGRFNAHDLGH</sequence>